<keyword evidence="2 15" id="KW-0479">Metal-binding</keyword>
<dbReference type="InterPro" id="IPR014016">
    <property type="entry name" value="UvrD-like_ATP-bd"/>
</dbReference>
<comment type="domain">
    <text evidence="15">The N-terminal DNA-binding domain is a ssDNA-dependent ATPase and has ATP-dependent 3'-5' helicase function. This domain interacts with RecC.</text>
</comment>
<dbReference type="Pfam" id="PF00580">
    <property type="entry name" value="UvrD-helicase"/>
    <property type="match status" value="1"/>
</dbReference>
<sequence>MSAPAPPIRVRHWRELPLDAGGRSLVEASAGTGKTWTIGVLYLRLLLESSPALRVEQIVVTTFTDAAAQELRERLRTRLTTTAAAAAAAPPAVGAPSGAMSKGIAAEAAPTGEQKADDVAWLHARWADEPTRREDLRRLRLALADFDRAPIGTLHGVCRRILAEHPLEGGGDFEPGAPTSGEALLDELARDAWRVLHQGDGDDGDPFEAAGIARPSLHQFTRTLREVLRPGVRIDADGELLDDLRADTPADFAGRVHALLADRALFQSRKTALANALRGFADFLCGDDAALKDSAPEHLRRFDVADQIAPARQQAFIAEPLIVELRARFARYEAALCRPRLRFWKAQQEQAERWRGERLAARGQTTFDEMVRQAHAAIVARPLLADALFADWPVALVDEFQDTDALQYGILDRVYREADGSKRGRLVMIGDPKQAIYGFRGGDPLAYRRARSHADHALTLATNHRSSRACVDAVNAFFEHAGPALGRSPGCDIVVEPVLASGRADATPLTIDGVAVTRPLVLHHQTDDPGSAPARRRAALTACARQIATMLADGRHALGGVPLAPGDIAVLLPRNSDIVALRALLQARGVPCVGGARDSVFAGDWAFELHVVLQALLADDDDGALRAAMLTGLWGAGIAEVAALDQDAAAWQAAAERRRELRATWQRRGVLAVVMQLAEAAAGRLLAGPSGERDLTDLRHLGELLQQHAAEVAGPRELLAWFAAQRDGDGGDDDAADERQLRIESDARRVQLLTLHKSKGLEFPIVFLPLSWAHEAQRASPPWLVAHDDEPGRRLSYAPDDHARACRDGQDERFRTLYVALTRAVHACHVYTLPPDRPANARAKSPKVDPDRSPLDAMVQTLLTVERARLPCIEWRDGWPRDEARLAADPSLTAPRRARVLPPPPPPRMRLSFSALVGAARAGVEEAPADDEALAAEVIVATAMPAPDAIAPDPLAPAAEEPHPALLALAGSRGTAFGNALHAVFEDRAFDRPLREQAGMIAGALAKAGVAATMPLPELAARLGERLDGALAAELAPGLRLGEVPATAQRAEMSFHFPLDDVRVDALRAACARHGEPDLLPPLSLSRLRGLMTGAIDLVFEHADRWYVLDYKGNWLGERLSDYQGAALRATMDHAHYRLQALVYTVALRRLLRQRLPGFDPARHLGGYVYLFVRAAGLAPGAGVFAERFEDALVAAVDAAFAARVEEPA</sequence>
<evidence type="ECO:0000259" key="18">
    <source>
        <dbReference type="PROSITE" id="PS51217"/>
    </source>
</evidence>
<evidence type="ECO:0000256" key="9">
    <source>
        <dbReference type="ARBA" id="ARBA00022842"/>
    </source>
</evidence>
<evidence type="ECO:0000256" key="6">
    <source>
        <dbReference type="ARBA" id="ARBA00022806"/>
    </source>
</evidence>
<dbReference type="EC" id="5.6.2.4" evidence="15"/>
<protein>
    <recommendedName>
        <fullName evidence="15">RecBCD enzyme subunit RecB</fullName>
        <ecNumber evidence="15">3.1.11.5</ecNumber>
        <ecNumber evidence="15">5.6.2.4</ecNumber>
    </recommendedName>
    <alternativeName>
        <fullName evidence="15">DNA 3'-5' helicase subunit RecB</fullName>
    </alternativeName>
    <alternativeName>
        <fullName evidence="15">Exonuclease V subunit RecB</fullName>
        <shortName evidence="15">ExoV subunit RecB</shortName>
    </alternativeName>
    <alternativeName>
        <fullName evidence="15">Helicase/nuclease RecBCD subunit RecB</fullName>
    </alternativeName>
</protein>
<keyword evidence="5 15" id="KW-0378">Hydrolase</keyword>
<evidence type="ECO:0000256" key="3">
    <source>
        <dbReference type="ARBA" id="ARBA00022741"/>
    </source>
</evidence>
<dbReference type="GO" id="GO:0016887">
    <property type="term" value="F:ATP hydrolysis activity"/>
    <property type="evidence" value="ECO:0007669"/>
    <property type="project" value="RHEA"/>
</dbReference>
<feature type="region of interest" description="DNA-binding and helicase activity, interacts with RecC" evidence="15">
    <location>
        <begin position="1"/>
        <end position="871"/>
    </location>
</feature>
<keyword evidence="20" id="KW-1185">Reference proteome</keyword>
<dbReference type="InterPro" id="IPR011335">
    <property type="entry name" value="Restrct_endonuc-II-like"/>
</dbReference>
<dbReference type="GO" id="GO:0043138">
    <property type="term" value="F:3'-5' DNA helicase activity"/>
    <property type="evidence" value="ECO:0007669"/>
    <property type="project" value="UniProtKB-UniRule"/>
</dbReference>
<feature type="binding site" evidence="15">
    <location>
        <position position="982"/>
    </location>
    <ligand>
        <name>Mg(2+)</name>
        <dbReference type="ChEBI" id="CHEBI:18420"/>
    </ligand>
</feature>
<keyword evidence="3 15" id="KW-0547">Nucleotide-binding</keyword>
<dbReference type="InterPro" id="IPR000212">
    <property type="entry name" value="DNA_helicase_UvrD/REP"/>
</dbReference>
<evidence type="ECO:0000256" key="2">
    <source>
        <dbReference type="ARBA" id="ARBA00022723"/>
    </source>
</evidence>
<evidence type="ECO:0000256" key="14">
    <source>
        <dbReference type="ARBA" id="ARBA00048988"/>
    </source>
</evidence>
<dbReference type="Gene3D" id="1.10.3170.10">
    <property type="entry name" value="Recbcd, chain B, domain 2"/>
    <property type="match status" value="1"/>
</dbReference>
<dbReference type="PROSITE" id="PS51198">
    <property type="entry name" value="UVRD_HELICASE_ATP_BIND"/>
    <property type="match status" value="1"/>
</dbReference>
<feature type="region of interest" description="Nuclease activity, interacts with RecD and RecA" evidence="15">
    <location>
        <begin position="908"/>
        <end position="1209"/>
    </location>
</feature>
<feature type="active site" description="For nuclease activity" evidence="15">
    <location>
        <position position="1110"/>
    </location>
</feature>
<accession>A0A091BDD0</accession>
<dbReference type="Proteomes" id="UP000029391">
    <property type="component" value="Unassembled WGS sequence"/>
</dbReference>
<keyword evidence="7 15" id="KW-0269">Exonuclease</keyword>
<feature type="binding site" evidence="15">
    <location>
        <position position="1110"/>
    </location>
    <ligand>
        <name>Mg(2+)</name>
        <dbReference type="ChEBI" id="CHEBI:18420"/>
    </ligand>
</feature>
<dbReference type="PROSITE" id="PS51217">
    <property type="entry name" value="UVRD_HELICASE_CTER"/>
    <property type="match status" value="1"/>
</dbReference>
<evidence type="ECO:0000256" key="1">
    <source>
        <dbReference type="ARBA" id="ARBA00022722"/>
    </source>
</evidence>
<comment type="miscellaneous">
    <text evidence="15">In the RecBCD complex, RecB has a slow 3'-5' helicase, an exonuclease activity and loads RecA onto ssDNA, RecD has a fast 5'-3' helicase activity, while RecC stimulates the ATPase and processivity of the RecB helicase and contributes to recognition of the Chi site.</text>
</comment>
<dbReference type="Pfam" id="PF12705">
    <property type="entry name" value="PDDEXK_1"/>
    <property type="match status" value="1"/>
</dbReference>
<dbReference type="EC" id="3.1.11.5" evidence="15"/>
<evidence type="ECO:0000256" key="13">
    <source>
        <dbReference type="ARBA" id="ARBA00034617"/>
    </source>
</evidence>
<dbReference type="SUPFAM" id="SSF52980">
    <property type="entry name" value="Restriction endonuclease-like"/>
    <property type="match status" value="1"/>
</dbReference>
<dbReference type="Gene3D" id="3.40.50.300">
    <property type="entry name" value="P-loop containing nucleotide triphosphate hydrolases"/>
    <property type="match status" value="2"/>
</dbReference>
<comment type="caution">
    <text evidence="19">The sequence shown here is derived from an EMBL/GenBank/DDBJ whole genome shotgun (WGS) entry which is preliminary data.</text>
</comment>
<evidence type="ECO:0000256" key="10">
    <source>
        <dbReference type="ARBA" id="ARBA00023125"/>
    </source>
</evidence>
<evidence type="ECO:0000313" key="20">
    <source>
        <dbReference type="Proteomes" id="UP000029391"/>
    </source>
</evidence>
<dbReference type="EMBL" id="AWXU01000048">
    <property type="protein sequence ID" value="KFN48829.1"/>
    <property type="molecule type" value="Genomic_DNA"/>
</dbReference>
<proteinExistence type="inferred from homology"/>
<evidence type="ECO:0000256" key="8">
    <source>
        <dbReference type="ARBA" id="ARBA00022840"/>
    </source>
</evidence>
<reference evidence="19 20" key="1">
    <citation type="submission" date="2013-09" db="EMBL/GenBank/DDBJ databases">
        <title>Genome sequencing of Arenimonas composti.</title>
        <authorList>
            <person name="Chen F."/>
            <person name="Wang G."/>
        </authorList>
    </citation>
    <scope>NUCLEOTIDE SEQUENCE [LARGE SCALE GENOMIC DNA]</scope>
    <source>
        <strain evidence="19 20">TR7-09</strain>
    </source>
</reference>
<organism evidence="19 20">
    <name type="scientific">Arenimonas composti TR7-09 = DSM 18010</name>
    <dbReference type="NCBI Taxonomy" id="1121013"/>
    <lineage>
        <taxon>Bacteria</taxon>
        <taxon>Pseudomonadati</taxon>
        <taxon>Pseudomonadota</taxon>
        <taxon>Gammaproteobacteria</taxon>
        <taxon>Lysobacterales</taxon>
        <taxon>Lysobacteraceae</taxon>
        <taxon>Arenimonas</taxon>
    </lineage>
</organism>
<comment type="catalytic activity">
    <reaction evidence="13 15">
        <text>Couples ATP hydrolysis with the unwinding of duplex DNA by translocating in the 3'-5' direction.</text>
        <dbReference type="EC" id="5.6.2.4"/>
    </reaction>
</comment>
<dbReference type="Gene3D" id="1.10.486.10">
    <property type="entry name" value="PCRA, domain 4"/>
    <property type="match status" value="1"/>
</dbReference>
<dbReference type="AlphaFoldDB" id="A0A091BDD0"/>
<dbReference type="InterPro" id="IPR027417">
    <property type="entry name" value="P-loop_NTPase"/>
</dbReference>
<comment type="cofactor">
    <cofactor evidence="15">
        <name>Mg(2+)</name>
        <dbReference type="ChEBI" id="CHEBI:18420"/>
    </cofactor>
    <text evidence="15">Binds 1 Mg(2+) ion per subunit.</text>
</comment>
<gene>
    <name evidence="15" type="primary">recB</name>
    <name evidence="19" type="ORF">P873_13535</name>
</gene>
<feature type="binding site" evidence="15">
    <location>
        <position position="1097"/>
    </location>
    <ligand>
        <name>Mg(2+)</name>
        <dbReference type="ChEBI" id="CHEBI:18420"/>
    </ligand>
</feature>
<dbReference type="HAMAP" id="MF_01485">
    <property type="entry name" value="RecB"/>
    <property type="match status" value="1"/>
</dbReference>
<dbReference type="STRING" id="1121013.GCA_000426365_02616"/>
<comment type="catalytic activity">
    <reaction evidence="15">
        <text>Exonucleolytic cleavage (in the presence of ATP) in either 5'- to 3'- or 3'- to 5'-direction to yield 5'-phosphooligonucleotides.</text>
        <dbReference type="EC" id="3.1.11.5"/>
    </reaction>
</comment>
<feature type="domain" description="UvrD-like helicase C-terminal" evidence="18">
    <location>
        <begin position="501"/>
        <end position="760"/>
    </location>
</feature>
<evidence type="ECO:0000256" key="4">
    <source>
        <dbReference type="ARBA" id="ARBA00022763"/>
    </source>
</evidence>
<dbReference type="InterPro" id="IPR004586">
    <property type="entry name" value="RecB"/>
</dbReference>
<dbReference type="PANTHER" id="PTHR11070">
    <property type="entry name" value="UVRD / RECB / PCRA DNA HELICASE FAMILY MEMBER"/>
    <property type="match status" value="1"/>
</dbReference>
<dbReference type="Gene3D" id="3.90.320.10">
    <property type="match status" value="1"/>
</dbReference>
<dbReference type="InterPro" id="IPR014017">
    <property type="entry name" value="DNA_helicase_UvrD-like_C"/>
</dbReference>
<dbReference type="eggNOG" id="COG1074">
    <property type="taxonomic scope" value="Bacteria"/>
</dbReference>
<dbReference type="InterPro" id="IPR038726">
    <property type="entry name" value="PDDEXK_AddAB-type"/>
</dbReference>
<dbReference type="PANTHER" id="PTHR11070:SF23">
    <property type="entry name" value="RECBCD ENZYME SUBUNIT RECB"/>
    <property type="match status" value="1"/>
</dbReference>
<dbReference type="GO" id="GO:0005524">
    <property type="term" value="F:ATP binding"/>
    <property type="evidence" value="ECO:0007669"/>
    <property type="project" value="UniProtKB-UniRule"/>
</dbReference>
<keyword evidence="9 15" id="KW-0460">Magnesium</keyword>
<dbReference type="GO" id="GO:0005829">
    <property type="term" value="C:cytosol"/>
    <property type="evidence" value="ECO:0007669"/>
    <property type="project" value="TreeGrafter"/>
</dbReference>
<dbReference type="GO" id="GO:0000287">
    <property type="term" value="F:magnesium ion binding"/>
    <property type="evidence" value="ECO:0007669"/>
    <property type="project" value="UniProtKB-UniRule"/>
</dbReference>
<dbReference type="GO" id="GO:0008854">
    <property type="term" value="F:exodeoxyribonuclease V activity"/>
    <property type="evidence" value="ECO:0007669"/>
    <property type="project" value="UniProtKB-EC"/>
</dbReference>
<evidence type="ECO:0000256" key="7">
    <source>
        <dbReference type="ARBA" id="ARBA00022839"/>
    </source>
</evidence>
<evidence type="ECO:0000313" key="19">
    <source>
        <dbReference type="EMBL" id="KFN48829.1"/>
    </source>
</evidence>
<name>A0A091BDD0_9GAMM</name>
<keyword evidence="4 15" id="KW-0227">DNA damage</keyword>
<dbReference type="InterPro" id="IPR011604">
    <property type="entry name" value="PDDEXK-like_dom_sf"/>
</dbReference>
<keyword evidence="11 15" id="KW-0234">DNA repair</keyword>
<dbReference type="GO" id="GO:0000724">
    <property type="term" value="P:double-strand break repair via homologous recombination"/>
    <property type="evidence" value="ECO:0007669"/>
    <property type="project" value="UniProtKB-UniRule"/>
</dbReference>
<feature type="domain" description="UvrD-like helicase ATP-binding" evidence="17">
    <location>
        <begin position="7"/>
        <end position="467"/>
    </location>
</feature>
<comment type="similarity">
    <text evidence="15">Belongs to the helicase family. UvrD subfamily.</text>
</comment>
<evidence type="ECO:0000256" key="12">
    <source>
        <dbReference type="ARBA" id="ARBA00023235"/>
    </source>
</evidence>
<keyword evidence="1 15" id="KW-0540">Nuclease</keyword>
<keyword evidence="8 15" id="KW-0067">ATP-binding</keyword>
<evidence type="ECO:0000256" key="5">
    <source>
        <dbReference type="ARBA" id="ARBA00022801"/>
    </source>
</evidence>
<comment type="domain">
    <text evidence="15">The C-terminal domain has nuclease activity and interacts with RecD. It interacts with RecA, facilitating its loading onto ssDNA.</text>
</comment>
<comment type="subunit">
    <text evidence="15">Heterotrimer of RecB, RecC and RecD. All subunits contribute to DNA-binding. Interacts with RecA.</text>
</comment>
<evidence type="ECO:0000256" key="16">
    <source>
        <dbReference type="PROSITE-ProRule" id="PRU00560"/>
    </source>
</evidence>
<evidence type="ECO:0000256" key="11">
    <source>
        <dbReference type="ARBA" id="ARBA00023204"/>
    </source>
</evidence>
<evidence type="ECO:0000259" key="17">
    <source>
        <dbReference type="PROSITE" id="PS51198"/>
    </source>
</evidence>
<dbReference type="SUPFAM" id="SSF52540">
    <property type="entry name" value="P-loop containing nucleoside triphosphate hydrolases"/>
    <property type="match status" value="1"/>
</dbReference>
<evidence type="ECO:0000256" key="15">
    <source>
        <dbReference type="HAMAP-Rule" id="MF_01485"/>
    </source>
</evidence>
<feature type="binding site" evidence="16">
    <location>
        <begin position="28"/>
        <end position="35"/>
    </location>
    <ligand>
        <name>ATP</name>
        <dbReference type="ChEBI" id="CHEBI:30616"/>
    </ligand>
</feature>
<dbReference type="Pfam" id="PF13361">
    <property type="entry name" value="UvrD_C"/>
    <property type="match status" value="1"/>
</dbReference>
<keyword evidence="10 15" id="KW-0238">DNA-binding</keyword>
<comment type="catalytic activity">
    <reaction evidence="14 15">
        <text>ATP + H2O = ADP + phosphate + H(+)</text>
        <dbReference type="Rhea" id="RHEA:13065"/>
        <dbReference type="ChEBI" id="CHEBI:15377"/>
        <dbReference type="ChEBI" id="CHEBI:15378"/>
        <dbReference type="ChEBI" id="CHEBI:30616"/>
        <dbReference type="ChEBI" id="CHEBI:43474"/>
        <dbReference type="ChEBI" id="CHEBI:456216"/>
        <dbReference type="EC" id="5.6.2.4"/>
    </reaction>
</comment>
<dbReference type="GO" id="GO:0009338">
    <property type="term" value="C:exodeoxyribonuclease V complex"/>
    <property type="evidence" value="ECO:0007669"/>
    <property type="project" value="TreeGrafter"/>
</dbReference>
<dbReference type="CDD" id="cd22352">
    <property type="entry name" value="RecB_C-like"/>
    <property type="match status" value="1"/>
</dbReference>
<dbReference type="RefSeq" id="WP_026817518.1">
    <property type="nucleotide sequence ID" value="NZ_AUFF01000011.1"/>
</dbReference>
<keyword evidence="6 15" id="KW-0347">Helicase</keyword>
<comment type="function">
    <text evidence="15">A helicase/nuclease that prepares dsDNA breaks (DSB) for recombinational DNA repair. Binds to DSBs and unwinds DNA via a highly rapid and processive ATP-dependent bidirectional helicase activity. Unwinds dsDNA until it encounters a Chi (crossover hotspot instigator) sequence from the 3' direction. Cuts ssDNA a few nucleotides 3' to the Chi site. The properties and activities of the enzyme are changed at Chi. The Chi-altered holoenzyme produces a long 3'-ssDNA overhang and facilitates RecA-binding to the ssDNA for homologous DNA recombination and repair. Holoenzyme degrades any linearized DNA that is unable to undergo homologous recombination. In the holoenzyme this subunit contributes ATPase, 3'-5' helicase, exonuclease activity and loads RecA onto ssDNA.</text>
</comment>
<dbReference type="GO" id="GO:0003677">
    <property type="term" value="F:DNA binding"/>
    <property type="evidence" value="ECO:0007669"/>
    <property type="project" value="UniProtKB-UniRule"/>
</dbReference>
<keyword evidence="12 15" id="KW-0413">Isomerase</keyword>